<reference evidence="2" key="1">
    <citation type="journal article" date="2008" name="Nat. Genet.">
        <title>The Pristionchus pacificus genome provides a unique perspective on nematode lifestyle and parasitism.</title>
        <authorList>
            <person name="Dieterich C."/>
            <person name="Clifton S.W."/>
            <person name="Schuster L.N."/>
            <person name="Chinwalla A."/>
            <person name="Delehaunty K."/>
            <person name="Dinkelacker I."/>
            <person name="Fulton L."/>
            <person name="Fulton R."/>
            <person name="Godfrey J."/>
            <person name="Minx P."/>
            <person name="Mitreva M."/>
            <person name="Roeseler W."/>
            <person name="Tian H."/>
            <person name="Witte H."/>
            <person name="Yang S.P."/>
            <person name="Wilson R.K."/>
            <person name="Sommer R.J."/>
        </authorList>
    </citation>
    <scope>NUCLEOTIDE SEQUENCE [LARGE SCALE GENOMIC DNA]</scope>
    <source>
        <strain evidence="2">PS312</strain>
    </source>
</reference>
<dbReference type="Proteomes" id="UP000005239">
    <property type="component" value="Unassembled WGS sequence"/>
</dbReference>
<reference evidence="1" key="2">
    <citation type="submission" date="2022-06" db="UniProtKB">
        <authorList>
            <consortium name="EnsemblMetazoa"/>
        </authorList>
    </citation>
    <scope>IDENTIFICATION</scope>
    <source>
        <strain evidence="1">PS312</strain>
    </source>
</reference>
<gene>
    <name evidence="1" type="primary">WBGene00202669</name>
</gene>
<keyword evidence="2" id="KW-1185">Reference proteome</keyword>
<accession>A0A8R1UJY2</accession>
<accession>A0A2A6BTP5</accession>
<name>A0A2A6BTP5_PRIPA</name>
<protein>
    <submittedName>
        <fullName evidence="1">Uncharacterized protein</fullName>
    </submittedName>
</protein>
<evidence type="ECO:0000313" key="2">
    <source>
        <dbReference type="Proteomes" id="UP000005239"/>
    </source>
</evidence>
<dbReference type="AlphaFoldDB" id="A0A2A6BTP5"/>
<sequence length="81" mass="9206">MGDPEQLSINMLGVVNKERHHEPKVVEEKDSGMQLYRLMLHIPGHLLSILESAQAALTTATFDCASRSKYTFRRGDVRSRH</sequence>
<evidence type="ECO:0000313" key="1">
    <source>
        <dbReference type="EnsemblMetazoa" id="PPA29800.1"/>
    </source>
</evidence>
<dbReference type="EnsemblMetazoa" id="PPA29800.1">
    <property type="protein sequence ID" value="PPA29800.1"/>
    <property type="gene ID" value="WBGene00202669"/>
</dbReference>
<proteinExistence type="predicted"/>
<organism evidence="1 2">
    <name type="scientific">Pristionchus pacificus</name>
    <name type="common">Parasitic nematode worm</name>
    <dbReference type="NCBI Taxonomy" id="54126"/>
    <lineage>
        <taxon>Eukaryota</taxon>
        <taxon>Metazoa</taxon>
        <taxon>Ecdysozoa</taxon>
        <taxon>Nematoda</taxon>
        <taxon>Chromadorea</taxon>
        <taxon>Rhabditida</taxon>
        <taxon>Rhabditina</taxon>
        <taxon>Diplogasteromorpha</taxon>
        <taxon>Diplogasteroidea</taxon>
        <taxon>Neodiplogasteridae</taxon>
        <taxon>Pristionchus</taxon>
    </lineage>
</organism>